<organism evidence="2 3">
    <name type="scientific">Monilinia laxa</name>
    <name type="common">Brown rot fungus</name>
    <name type="synonym">Sclerotinia laxa</name>
    <dbReference type="NCBI Taxonomy" id="61186"/>
    <lineage>
        <taxon>Eukaryota</taxon>
        <taxon>Fungi</taxon>
        <taxon>Dikarya</taxon>
        <taxon>Ascomycota</taxon>
        <taxon>Pezizomycotina</taxon>
        <taxon>Leotiomycetes</taxon>
        <taxon>Helotiales</taxon>
        <taxon>Sclerotiniaceae</taxon>
        <taxon>Monilinia</taxon>
    </lineage>
</organism>
<dbReference type="EMBL" id="VIGI01000006">
    <property type="protein sequence ID" value="KAB8298819.1"/>
    <property type="molecule type" value="Genomic_DNA"/>
</dbReference>
<proteinExistence type="predicted"/>
<keyword evidence="1" id="KW-0812">Transmembrane</keyword>
<protein>
    <submittedName>
        <fullName evidence="2">Uncharacterized protein</fullName>
    </submittedName>
</protein>
<feature type="transmembrane region" description="Helical" evidence="1">
    <location>
        <begin position="39"/>
        <end position="59"/>
    </location>
</feature>
<evidence type="ECO:0000256" key="1">
    <source>
        <dbReference type="SAM" id="Phobius"/>
    </source>
</evidence>
<sequence>MILNSSRRKYSKSSRVNKLPSYPRNCSLSFAVRLAIPHLLMFIYHSLIILVLPVLLYSVSSRPLQTQLGRVHKYII</sequence>
<comment type="caution">
    <text evidence="2">The sequence shown here is derived from an EMBL/GenBank/DDBJ whole genome shotgun (WGS) entry which is preliminary data.</text>
</comment>
<reference evidence="2 3" key="1">
    <citation type="submission" date="2019-06" db="EMBL/GenBank/DDBJ databases">
        <title>Genome Sequence of the Brown Rot Fungal Pathogen Monilinia laxa.</title>
        <authorList>
            <person name="De Miccolis Angelini R.M."/>
            <person name="Landi L."/>
            <person name="Abate D."/>
            <person name="Pollastro S."/>
            <person name="Romanazzi G."/>
            <person name="Faretra F."/>
        </authorList>
    </citation>
    <scope>NUCLEOTIDE SEQUENCE [LARGE SCALE GENOMIC DNA]</scope>
    <source>
        <strain evidence="2 3">Mlax316</strain>
    </source>
</reference>
<evidence type="ECO:0000313" key="3">
    <source>
        <dbReference type="Proteomes" id="UP000326757"/>
    </source>
</evidence>
<keyword evidence="1" id="KW-1133">Transmembrane helix</keyword>
<name>A0A5N6K7Q2_MONLA</name>
<dbReference type="Proteomes" id="UP000326757">
    <property type="component" value="Unassembled WGS sequence"/>
</dbReference>
<accession>A0A5N6K7Q2</accession>
<dbReference type="AlphaFoldDB" id="A0A5N6K7Q2"/>
<keyword evidence="3" id="KW-1185">Reference proteome</keyword>
<keyword evidence="1" id="KW-0472">Membrane</keyword>
<evidence type="ECO:0000313" key="2">
    <source>
        <dbReference type="EMBL" id="KAB8298819.1"/>
    </source>
</evidence>
<gene>
    <name evidence="2" type="ORF">EYC80_000987</name>
</gene>